<proteinExistence type="predicted"/>
<name>A0A8J2TU33_9FLAO</name>
<dbReference type="AlphaFoldDB" id="A0A8J2TU33"/>
<evidence type="ECO:0000313" key="2">
    <source>
        <dbReference type="Proteomes" id="UP000598120"/>
    </source>
</evidence>
<dbReference type="Proteomes" id="UP000598120">
    <property type="component" value="Unassembled WGS sequence"/>
</dbReference>
<evidence type="ECO:0008006" key="3">
    <source>
        <dbReference type="Google" id="ProtNLM"/>
    </source>
</evidence>
<accession>A0A8J2TU33</accession>
<reference evidence="1 2" key="1">
    <citation type="journal article" date="2014" name="Int. J. Syst. Evol. Microbiol.">
        <title>Complete genome sequence of Corynebacterium casei LMG S-19264T (=DSM 44701T), isolated from a smear-ripened cheese.</title>
        <authorList>
            <consortium name="US DOE Joint Genome Institute (JGI-PGF)"/>
            <person name="Walter F."/>
            <person name="Albersmeier A."/>
            <person name="Kalinowski J."/>
            <person name="Ruckert C."/>
        </authorList>
    </citation>
    <scope>NUCLEOTIDE SEQUENCE [LARGE SCALE GENOMIC DNA]</scope>
    <source>
        <strain evidence="1 2">CGMCC 1.15295</strain>
    </source>
</reference>
<evidence type="ECO:0000313" key="1">
    <source>
        <dbReference type="EMBL" id="GFZ92080.1"/>
    </source>
</evidence>
<organism evidence="1 2">
    <name type="scientific">Aquaticitalea lipolytica</name>
    <dbReference type="NCBI Taxonomy" id="1247562"/>
    <lineage>
        <taxon>Bacteria</taxon>
        <taxon>Pseudomonadati</taxon>
        <taxon>Bacteroidota</taxon>
        <taxon>Flavobacteriia</taxon>
        <taxon>Flavobacteriales</taxon>
        <taxon>Flavobacteriaceae</taxon>
        <taxon>Aquaticitalea</taxon>
    </lineage>
</organism>
<dbReference type="EMBL" id="BMIC01000006">
    <property type="protein sequence ID" value="GFZ92080.1"/>
    <property type="molecule type" value="Genomic_DNA"/>
</dbReference>
<comment type="caution">
    <text evidence="1">The sequence shown here is derived from an EMBL/GenBank/DDBJ whole genome shotgun (WGS) entry which is preliminary data.</text>
</comment>
<protein>
    <recommendedName>
        <fullName evidence="3">Signal transducing protein</fullName>
    </recommendedName>
</protein>
<gene>
    <name evidence="1" type="ORF">GCM10011531_24720</name>
</gene>
<dbReference type="RefSeq" id="WP_188606703.1">
    <property type="nucleotide sequence ID" value="NZ_BMIC01000006.1"/>
</dbReference>
<sequence>METNRKKVFSGTSQVQAMGFKNALESADIEFYELDKSDSSYVGLFDEIQIYVESKNEVSALAVLKSLKY</sequence>
<keyword evidence="2" id="KW-1185">Reference proteome</keyword>